<reference evidence="7" key="1">
    <citation type="submission" date="2006-03" db="EMBL/GenBank/DDBJ databases">
        <title>Complete sequence of Rhodopseudomonas palustris BisB18.</title>
        <authorList>
            <consortium name="US DOE Joint Genome Institute"/>
            <person name="Copeland A."/>
            <person name="Lucas S."/>
            <person name="Lapidus A."/>
            <person name="Barry K."/>
            <person name="Detter J.C."/>
            <person name="Glavina del Rio T."/>
            <person name="Hammon N."/>
            <person name="Israni S."/>
            <person name="Dalin E."/>
            <person name="Tice H."/>
            <person name="Pitluck S."/>
            <person name="Chain P."/>
            <person name="Malfatti S."/>
            <person name="Shin M."/>
            <person name="Vergez L."/>
            <person name="Schmutz J."/>
            <person name="Larimer F."/>
            <person name="Land M."/>
            <person name="Hauser L."/>
            <person name="Pelletier D.A."/>
            <person name="Kyrpides N."/>
            <person name="Anderson I."/>
            <person name="Oda Y."/>
            <person name="Harwood C.S."/>
            <person name="Richardson P."/>
        </authorList>
    </citation>
    <scope>NUCLEOTIDE SEQUENCE [LARGE SCALE GENOMIC DNA]</scope>
    <source>
        <strain evidence="7">BisB18</strain>
    </source>
</reference>
<dbReference type="Gene3D" id="2.160.10.10">
    <property type="entry name" value="Hexapeptide repeat proteins"/>
    <property type="match status" value="1"/>
</dbReference>
<evidence type="ECO:0000256" key="3">
    <source>
        <dbReference type="ARBA" id="ARBA00022605"/>
    </source>
</evidence>
<evidence type="ECO:0000256" key="4">
    <source>
        <dbReference type="ARBA" id="ARBA00022679"/>
    </source>
</evidence>
<dbReference type="InterPro" id="IPR042122">
    <property type="entry name" value="Ser_AcTrfase_N_sf"/>
</dbReference>
<dbReference type="STRING" id="316056.RPC_2024"/>
<accession>Q216V7</accession>
<dbReference type="GO" id="GO:0009001">
    <property type="term" value="F:serine O-acetyltransferase activity"/>
    <property type="evidence" value="ECO:0007669"/>
    <property type="project" value="UniProtKB-EC"/>
</dbReference>
<evidence type="ECO:0000256" key="6">
    <source>
        <dbReference type="ARBA" id="ARBA00049486"/>
    </source>
</evidence>
<keyword evidence="5 7" id="KW-0012">Acyltransferase</keyword>
<dbReference type="KEGG" id="rpc:RPC_2024"/>
<comment type="catalytic activity">
    <reaction evidence="6">
        <text>L-serine + acetyl-CoA = O-acetyl-L-serine + CoA</text>
        <dbReference type="Rhea" id="RHEA:24560"/>
        <dbReference type="ChEBI" id="CHEBI:33384"/>
        <dbReference type="ChEBI" id="CHEBI:57287"/>
        <dbReference type="ChEBI" id="CHEBI:57288"/>
        <dbReference type="ChEBI" id="CHEBI:58340"/>
        <dbReference type="EC" id="2.3.1.30"/>
    </reaction>
</comment>
<dbReference type="InterPro" id="IPR045304">
    <property type="entry name" value="LbH_SAT"/>
</dbReference>
<protein>
    <recommendedName>
        <fullName evidence="2">serine O-acetyltransferase</fullName>
        <ecNumber evidence="2">2.3.1.30</ecNumber>
    </recommendedName>
</protein>
<evidence type="ECO:0000256" key="1">
    <source>
        <dbReference type="ARBA" id="ARBA00007274"/>
    </source>
</evidence>
<dbReference type="Pfam" id="PF00132">
    <property type="entry name" value="Hexapep"/>
    <property type="match status" value="1"/>
</dbReference>
<keyword evidence="3" id="KW-0028">Amino-acid biosynthesis</keyword>
<dbReference type="HOGENOM" id="CLU_072791_0_0_5"/>
<sequence length="333" mass="35860">MTQDGRLNLDIHASIREHLAVSLSSRELGALLPFLADILIKDGALLQGDLLAFAHRDPASNGNTRLILDSYVSFEAVLYFRVASRLWRMDGLDRSLREVMAHKLTGAGKVASGADIHPAAQIGERFVLDHGYGTVIGETCIIGGDCYILNGVVLGSSGIADNPAGRRRHPRIGNNVQIGANVRVFGAVEIGDNAFISPSCVVTRNIPSNTRVTIVNQLQIARPSGVRRDNCVSAYAQDDRLHLVGTNAMEFSVSIVDSDFMPADWLSLQKLQASRDHVQYAVSGRSMVPIGVRRPLNLELSSPKETSFLIEPPGLASLAESASLASQQVSLVS</sequence>
<dbReference type="OrthoDB" id="9815592at2"/>
<evidence type="ECO:0000256" key="2">
    <source>
        <dbReference type="ARBA" id="ARBA00013266"/>
    </source>
</evidence>
<dbReference type="EC" id="2.3.1.30" evidence="2"/>
<dbReference type="AlphaFoldDB" id="Q216V7"/>
<proteinExistence type="inferred from homology"/>
<dbReference type="RefSeq" id="WP_011472480.1">
    <property type="nucleotide sequence ID" value="NC_007925.1"/>
</dbReference>
<dbReference type="eggNOG" id="COG1045">
    <property type="taxonomic scope" value="Bacteria"/>
</dbReference>
<dbReference type="InterPro" id="IPR011004">
    <property type="entry name" value="Trimer_LpxA-like_sf"/>
</dbReference>
<dbReference type="Gene3D" id="1.10.3130.10">
    <property type="entry name" value="serine acetyltransferase, domain 1"/>
    <property type="match status" value="1"/>
</dbReference>
<evidence type="ECO:0000313" key="7">
    <source>
        <dbReference type="EMBL" id="ABD87579.1"/>
    </source>
</evidence>
<dbReference type="CDD" id="cd03354">
    <property type="entry name" value="LbH_SAT"/>
    <property type="match status" value="1"/>
</dbReference>
<dbReference type="InterPro" id="IPR001451">
    <property type="entry name" value="Hexapep"/>
</dbReference>
<gene>
    <name evidence="7" type="ordered locus">RPC_2024</name>
</gene>
<dbReference type="EMBL" id="CP000301">
    <property type="protein sequence ID" value="ABD87579.1"/>
    <property type="molecule type" value="Genomic_DNA"/>
</dbReference>
<comment type="similarity">
    <text evidence="1">Belongs to the transferase hexapeptide repeat family.</text>
</comment>
<organism evidence="7">
    <name type="scientific">Rhodopseudomonas palustris (strain BisB18)</name>
    <dbReference type="NCBI Taxonomy" id="316056"/>
    <lineage>
        <taxon>Bacteria</taxon>
        <taxon>Pseudomonadati</taxon>
        <taxon>Pseudomonadota</taxon>
        <taxon>Alphaproteobacteria</taxon>
        <taxon>Hyphomicrobiales</taxon>
        <taxon>Nitrobacteraceae</taxon>
        <taxon>Rhodopseudomonas</taxon>
    </lineage>
</organism>
<dbReference type="PANTHER" id="PTHR42811">
    <property type="entry name" value="SERINE ACETYLTRANSFERASE"/>
    <property type="match status" value="1"/>
</dbReference>
<evidence type="ECO:0000256" key="5">
    <source>
        <dbReference type="ARBA" id="ARBA00023315"/>
    </source>
</evidence>
<dbReference type="SUPFAM" id="SSF51161">
    <property type="entry name" value="Trimeric LpxA-like enzymes"/>
    <property type="match status" value="1"/>
</dbReference>
<name>Q216V7_RHOPB</name>
<keyword evidence="4 7" id="KW-0808">Transferase</keyword>
<dbReference type="GO" id="GO:0008652">
    <property type="term" value="P:amino acid biosynthetic process"/>
    <property type="evidence" value="ECO:0007669"/>
    <property type="project" value="UniProtKB-KW"/>
</dbReference>